<reference evidence="1 2" key="1">
    <citation type="journal article" date="2019" name="Int. J. Syst. Evol. Microbiol.">
        <title>The Global Catalogue of Microorganisms (GCM) 10K type strain sequencing project: providing services to taxonomists for standard genome sequencing and annotation.</title>
        <authorList>
            <consortium name="The Broad Institute Genomics Platform"/>
            <consortium name="The Broad Institute Genome Sequencing Center for Infectious Disease"/>
            <person name="Wu L."/>
            <person name="Ma J."/>
        </authorList>
    </citation>
    <scope>NUCLEOTIDE SEQUENCE [LARGE SCALE GENOMIC DNA]</scope>
    <source>
        <strain evidence="1 2">JCM 13850</strain>
    </source>
</reference>
<proteinExistence type="predicted"/>
<sequence length="80" mass="9141">MDDTKSKPDSSAIERLRQEFPGHRIWRSRRWDGLPGEYVATLIDPCAGVDATMMRAAPEELRAELIKEAARAQGRIRSFR</sequence>
<evidence type="ECO:0000313" key="2">
    <source>
        <dbReference type="Proteomes" id="UP001501020"/>
    </source>
</evidence>
<comment type="caution">
    <text evidence="1">The sequence shown here is derived from an EMBL/GenBank/DDBJ whole genome shotgun (WGS) entry which is preliminary data.</text>
</comment>
<evidence type="ECO:0000313" key="1">
    <source>
        <dbReference type="EMBL" id="GAA2149454.1"/>
    </source>
</evidence>
<keyword evidence="2" id="KW-1185">Reference proteome</keyword>
<organism evidence="1 2">
    <name type="scientific">Actinomadura napierensis</name>
    <dbReference type="NCBI Taxonomy" id="267854"/>
    <lineage>
        <taxon>Bacteria</taxon>
        <taxon>Bacillati</taxon>
        <taxon>Actinomycetota</taxon>
        <taxon>Actinomycetes</taxon>
        <taxon>Streptosporangiales</taxon>
        <taxon>Thermomonosporaceae</taxon>
        <taxon>Actinomadura</taxon>
    </lineage>
</organism>
<dbReference type="EMBL" id="BAAAMR010000052">
    <property type="protein sequence ID" value="GAA2149454.1"/>
    <property type="molecule type" value="Genomic_DNA"/>
</dbReference>
<gene>
    <name evidence="1" type="ORF">GCM10009727_52910</name>
</gene>
<dbReference type="Proteomes" id="UP001501020">
    <property type="component" value="Unassembled WGS sequence"/>
</dbReference>
<protein>
    <submittedName>
        <fullName evidence="1">Uncharacterized protein</fullName>
    </submittedName>
</protein>
<accession>A0ABN2ZXZ2</accession>
<name>A0ABN2ZXZ2_9ACTN</name>